<dbReference type="NCBIfam" id="TIGR00045">
    <property type="entry name" value="glycerate kinase"/>
    <property type="match status" value="1"/>
</dbReference>
<gene>
    <name evidence="5" type="ORF">GCM10025862_01340</name>
</gene>
<keyword evidence="2 4" id="KW-0808">Transferase</keyword>
<evidence type="ECO:0000256" key="1">
    <source>
        <dbReference type="ARBA" id="ARBA00006284"/>
    </source>
</evidence>
<dbReference type="PANTHER" id="PTHR21599:SF0">
    <property type="entry name" value="GLYCERATE KINASE"/>
    <property type="match status" value="1"/>
</dbReference>
<comment type="similarity">
    <text evidence="1 4">Belongs to the glycerate kinase type-1 family.</text>
</comment>
<accession>A0ABQ6HKD3</accession>
<evidence type="ECO:0000313" key="6">
    <source>
        <dbReference type="Proteomes" id="UP001157109"/>
    </source>
</evidence>
<sequence>MLGRRTRWTRRVGTVHVVIAPDSFKESLTAIEAAEAMAAGVRDVVPDAQCVLVPMADGGEGFAETVAAALGADLHEVGVTGPLGDPVTATYAVDLSRRLAVVDVAQAVGLDLVARADRDVMRADTFGVGELVLAAVEHDVDELIIGLGGSATNDGGAGLLRALGADLLDDRGASVQPGPAGLQSISSVDLSGVSARAREVRVRLASDVTNPLLGEQGASAVFGPQKGASDDQVDELDALLGRLAELVDPEGRTQQSPGAGAAGGLGFALQHALGATSTPGVEIVAELTGLAAHLDGADLVLTGEGSMDGQTLAGKTPFGVARLAAERGVPVVGLAGRLGPGADKLLDHGFVALVPIVQGITDLPTALAEGGANLRRAVATSVRLLRTTL</sequence>
<dbReference type="GO" id="GO:0016301">
    <property type="term" value="F:kinase activity"/>
    <property type="evidence" value="ECO:0007669"/>
    <property type="project" value="UniProtKB-KW"/>
</dbReference>
<dbReference type="PANTHER" id="PTHR21599">
    <property type="entry name" value="GLYCERATE KINASE"/>
    <property type="match status" value="1"/>
</dbReference>
<dbReference type="Proteomes" id="UP001157109">
    <property type="component" value="Unassembled WGS sequence"/>
</dbReference>
<keyword evidence="3 4" id="KW-0418">Kinase</keyword>
<dbReference type="Gene3D" id="3.90.1510.10">
    <property type="entry name" value="Glycerate kinase, domain 2"/>
    <property type="match status" value="1"/>
</dbReference>
<dbReference type="InterPro" id="IPR036129">
    <property type="entry name" value="Glycerate_kinase_sf"/>
</dbReference>
<evidence type="ECO:0000256" key="3">
    <source>
        <dbReference type="ARBA" id="ARBA00022777"/>
    </source>
</evidence>
<name>A0ABQ6HKD3_9MICO</name>
<dbReference type="InterPro" id="IPR018193">
    <property type="entry name" value="Glyc_kinase_flavodox-like_fold"/>
</dbReference>
<proteinExistence type="inferred from homology"/>
<dbReference type="SUPFAM" id="SSF110738">
    <property type="entry name" value="Glycerate kinase I"/>
    <property type="match status" value="1"/>
</dbReference>
<dbReference type="InterPro" id="IPR004381">
    <property type="entry name" value="Glycerate_kinase"/>
</dbReference>
<dbReference type="PIRSF" id="PIRSF006078">
    <property type="entry name" value="GlxK"/>
    <property type="match status" value="1"/>
</dbReference>
<dbReference type="Pfam" id="PF02595">
    <property type="entry name" value="Gly_kinase"/>
    <property type="match status" value="1"/>
</dbReference>
<organism evidence="5 6">
    <name type="scientific">Arsenicicoccus piscis</name>
    <dbReference type="NCBI Taxonomy" id="673954"/>
    <lineage>
        <taxon>Bacteria</taxon>
        <taxon>Bacillati</taxon>
        <taxon>Actinomycetota</taxon>
        <taxon>Actinomycetes</taxon>
        <taxon>Micrococcales</taxon>
        <taxon>Intrasporangiaceae</taxon>
        <taxon>Arsenicicoccus</taxon>
    </lineage>
</organism>
<comment type="caution">
    <text evidence="5">The sequence shown here is derived from an EMBL/GenBank/DDBJ whole genome shotgun (WGS) entry which is preliminary data.</text>
</comment>
<evidence type="ECO:0000256" key="2">
    <source>
        <dbReference type="ARBA" id="ARBA00022679"/>
    </source>
</evidence>
<dbReference type="Gene3D" id="3.40.50.10350">
    <property type="entry name" value="Glycerate kinase, domain 1"/>
    <property type="match status" value="1"/>
</dbReference>
<protein>
    <submittedName>
        <fullName evidence="5">Glycerate kinase</fullName>
    </submittedName>
</protein>
<reference evidence="6" key="1">
    <citation type="journal article" date="2019" name="Int. J. Syst. Evol. Microbiol.">
        <title>The Global Catalogue of Microorganisms (GCM) 10K type strain sequencing project: providing services to taxonomists for standard genome sequencing and annotation.</title>
        <authorList>
            <consortium name="The Broad Institute Genomics Platform"/>
            <consortium name="The Broad Institute Genome Sequencing Center for Infectious Disease"/>
            <person name="Wu L."/>
            <person name="Ma J."/>
        </authorList>
    </citation>
    <scope>NUCLEOTIDE SEQUENCE [LARGE SCALE GENOMIC DNA]</scope>
    <source>
        <strain evidence="6">NBRC 105830</strain>
    </source>
</reference>
<evidence type="ECO:0000313" key="5">
    <source>
        <dbReference type="EMBL" id="GMA18113.1"/>
    </source>
</evidence>
<dbReference type="EMBL" id="BSUJ01000001">
    <property type="protein sequence ID" value="GMA18113.1"/>
    <property type="molecule type" value="Genomic_DNA"/>
</dbReference>
<keyword evidence="6" id="KW-1185">Reference proteome</keyword>
<dbReference type="InterPro" id="IPR018197">
    <property type="entry name" value="Glycerate_kinase_RE-like"/>
</dbReference>
<evidence type="ECO:0000256" key="4">
    <source>
        <dbReference type="PIRNR" id="PIRNR006078"/>
    </source>
</evidence>